<evidence type="ECO:0000256" key="5">
    <source>
        <dbReference type="ARBA" id="ARBA00022827"/>
    </source>
</evidence>
<keyword evidence="3" id="KW-0001">2Fe-2S</keyword>
<dbReference type="GO" id="GO:0016491">
    <property type="term" value="F:oxidoreductase activity"/>
    <property type="evidence" value="ECO:0007669"/>
    <property type="project" value="UniProtKB-KW"/>
</dbReference>
<dbReference type="AlphaFoldDB" id="A0A3M0G8B7"/>
<keyword evidence="12" id="KW-1185">Reference proteome</keyword>
<evidence type="ECO:0000313" key="11">
    <source>
        <dbReference type="EMBL" id="RMB61281.1"/>
    </source>
</evidence>
<dbReference type="InterPro" id="IPR050415">
    <property type="entry name" value="MRET"/>
</dbReference>
<dbReference type="InterPro" id="IPR012675">
    <property type="entry name" value="Beta-grasp_dom_sf"/>
</dbReference>
<dbReference type="CDD" id="cd06216">
    <property type="entry name" value="FNR_iron_sulfur_binding_2"/>
    <property type="match status" value="1"/>
</dbReference>
<dbReference type="SUPFAM" id="SSF52343">
    <property type="entry name" value="Ferredoxin reductase-like, C-terminal NADP-linked domain"/>
    <property type="match status" value="1"/>
</dbReference>
<dbReference type="Gene3D" id="2.40.30.10">
    <property type="entry name" value="Translation factors"/>
    <property type="match status" value="1"/>
</dbReference>
<evidence type="ECO:0000256" key="2">
    <source>
        <dbReference type="ARBA" id="ARBA00022630"/>
    </source>
</evidence>
<name>A0A3M0G8B7_9ACTN</name>
<dbReference type="PROSITE" id="PS51085">
    <property type="entry name" value="2FE2S_FER_2"/>
    <property type="match status" value="1"/>
</dbReference>
<evidence type="ECO:0000256" key="8">
    <source>
        <dbReference type="ARBA" id="ARBA00023014"/>
    </source>
</evidence>
<dbReference type="PANTHER" id="PTHR47354:SF6">
    <property type="entry name" value="NADH OXIDOREDUCTASE HCR"/>
    <property type="match status" value="1"/>
</dbReference>
<dbReference type="PROSITE" id="PS51384">
    <property type="entry name" value="FAD_FR"/>
    <property type="match status" value="1"/>
</dbReference>
<dbReference type="InterPro" id="IPR036010">
    <property type="entry name" value="2Fe-2S_ferredoxin-like_sf"/>
</dbReference>
<dbReference type="Gene3D" id="3.40.50.80">
    <property type="entry name" value="Nucleotide-binding domain of ferredoxin-NADP reductase (FNR) module"/>
    <property type="match status" value="1"/>
</dbReference>
<evidence type="ECO:0000256" key="6">
    <source>
        <dbReference type="ARBA" id="ARBA00023002"/>
    </source>
</evidence>
<comment type="cofactor">
    <cofactor evidence="1">
        <name>FAD</name>
        <dbReference type="ChEBI" id="CHEBI:57692"/>
    </cofactor>
</comment>
<dbReference type="Pfam" id="PF00970">
    <property type="entry name" value="FAD_binding_6"/>
    <property type="match status" value="1"/>
</dbReference>
<keyword evidence="6" id="KW-0560">Oxidoreductase</keyword>
<gene>
    <name evidence="11" type="ORF">EAX62_01005</name>
</gene>
<organism evidence="11 12">
    <name type="scientific">Tessaracoccus antarcticus</name>
    <dbReference type="NCBI Taxonomy" id="2479848"/>
    <lineage>
        <taxon>Bacteria</taxon>
        <taxon>Bacillati</taxon>
        <taxon>Actinomycetota</taxon>
        <taxon>Actinomycetes</taxon>
        <taxon>Propionibacteriales</taxon>
        <taxon>Propionibacteriaceae</taxon>
        <taxon>Tessaracoccus</taxon>
    </lineage>
</organism>
<sequence length="366" mass="39191">MADITPAAGTRHTPPWGLAGRTVGRFVNALVTPLLPGDYLDLFHPLRKGADLRGRVMAVERHSSSATTVTIRPGRGWSGHRPGQYIRIGVEVNGVRLWRAYSITSRVGQADGLITITVRAIPDGKVSHHVLRNLRPGTIVMLDQATGDFTQPSRPPAKVLFLTAGSGITPVMGMLRNHQFEDAVVVHSSPDPSQMLFADELHSRASRGQFRLVERFTSTEGTLPVSSIADVVPDWAERIAWVCGPTGLLDDAEAHWEQEGASALLHVERFRPRIIAEGEGGSVTFTQSDVTVDAPAATPLLDVGEDAGVLMPSGCRMGICFNCVASLTSGAVRDLRTGETTQAIDEDPVLIQTCVSAAAGPCSIKL</sequence>
<dbReference type="GO" id="GO:0051537">
    <property type="term" value="F:2 iron, 2 sulfur cluster binding"/>
    <property type="evidence" value="ECO:0007669"/>
    <property type="project" value="UniProtKB-KW"/>
</dbReference>
<dbReference type="Gene3D" id="3.10.20.30">
    <property type="match status" value="1"/>
</dbReference>
<dbReference type="Pfam" id="PF00111">
    <property type="entry name" value="Fer2"/>
    <property type="match status" value="1"/>
</dbReference>
<dbReference type="GO" id="GO:0046872">
    <property type="term" value="F:metal ion binding"/>
    <property type="evidence" value="ECO:0007669"/>
    <property type="project" value="UniProtKB-KW"/>
</dbReference>
<dbReference type="PANTHER" id="PTHR47354">
    <property type="entry name" value="NADH OXIDOREDUCTASE HCR"/>
    <property type="match status" value="1"/>
</dbReference>
<evidence type="ECO:0000256" key="7">
    <source>
        <dbReference type="ARBA" id="ARBA00023004"/>
    </source>
</evidence>
<dbReference type="InterPro" id="IPR017938">
    <property type="entry name" value="Riboflavin_synthase-like_b-brl"/>
</dbReference>
<keyword evidence="4" id="KW-0479">Metal-binding</keyword>
<dbReference type="InterPro" id="IPR017927">
    <property type="entry name" value="FAD-bd_FR_type"/>
</dbReference>
<accession>A0A3M0G8B7</accession>
<evidence type="ECO:0000256" key="3">
    <source>
        <dbReference type="ARBA" id="ARBA00022714"/>
    </source>
</evidence>
<evidence type="ECO:0000259" key="9">
    <source>
        <dbReference type="PROSITE" id="PS51085"/>
    </source>
</evidence>
<proteinExistence type="predicted"/>
<keyword evidence="7" id="KW-0408">Iron</keyword>
<protein>
    <submittedName>
        <fullName evidence="11">Ferredoxin reductase</fullName>
    </submittedName>
</protein>
<dbReference type="SUPFAM" id="SSF54292">
    <property type="entry name" value="2Fe-2S ferredoxin-like"/>
    <property type="match status" value="1"/>
</dbReference>
<feature type="domain" description="FAD-binding FR-type" evidence="10">
    <location>
        <begin position="49"/>
        <end position="152"/>
    </location>
</feature>
<dbReference type="OrthoDB" id="9796486at2"/>
<dbReference type="RefSeq" id="WP_121899828.1">
    <property type="nucleotide sequence ID" value="NZ_REFW01000001.1"/>
</dbReference>
<dbReference type="InterPro" id="IPR008333">
    <property type="entry name" value="Cbr1-like_FAD-bd_dom"/>
</dbReference>
<dbReference type="InterPro" id="IPR039261">
    <property type="entry name" value="FNR_nucleotide-bd"/>
</dbReference>
<dbReference type="CDD" id="cd00207">
    <property type="entry name" value="fer2"/>
    <property type="match status" value="1"/>
</dbReference>
<feature type="domain" description="2Fe-2S ferredoxin-type" evidence="9">
    <location>
        <begin position="281"/>
        <end position="366"/>
    </location>
</feature>
<dbReference type="EMBL" id="REFW01000001">
    <property type="protein sequence ID" value="RMB61281.1"/>
    <property type="molecule type" value="Genomic_DNA"/>
</dbReference>
<reference evidence="11 12" key="1">
    <citation type="submission" date="2018-10" db="EMBL/GenBank/DDBJ databases">
        <title>Tessaracoccus antarcticuss sp. nov., isolated from sediment.</title>
        <authorList>
            <person name="Zhou L.Y."/>
            <person name="Du Z.J."/>
        </authorList>
    </citation>
    <scope>NUCLEOTIDE SEQUENCE [LARGE SCALE GENOMIC DNA]</scope>
    <source>
        <strain evidence="11 12">JDX10</strain>
    </source>
</reference>
<keyword evidence="8" id="KW-0411">Iron-sulfur</keyword>
<evidence type="ECO:0000259" key="10">
    <source>
        <dbReference type="PROSITE" id="PS51384"/>
    </source>
</evidence>
<comment type="caution">
    <text evidence="11">The sequence shown here is derived from an EMBL/GenBank/DDBJ whole genome shotgun (WGS) entry which is preliminary data.</text>
</comment>
<dbReference type="InterPro" id="IPR001041">
    <property type="entry name" value="2Fe-2S_ferredoxin-type"/>
</dbReference>
<keyword evidence="5" id="KW-0274">FAD</keyword>
<keyword evidence="2" id="KW-0285">Flavoprotein</keyword>
<evidence type="ECO:0000256" key="4">
    <source>
        <dbReference type="ARBA" id="ARBA00022723"/>
    </source>
</evidence>
<dbReference type="SUPFAM" id="SSF63380">
    <property type="entry name" value="Riboflavin synthase domain-like"/>
    <property type="match status" value="1"/>
</dbReference>
<evidence type="ECO:0000256" key="1">
    <source>
        <dbReference type="ARBA" id="ARBA00001974"/>
    </source>
</evidence>
<evidence type="ECO:0000313" key="12">
    <source>
        <dbReference type="Proteomes" id="UP000275256"/>
    </source>
</evidence>
<dbReference type="Proteomes" id="UP000275256">
    <property type="component" value="Unassembled WGS sequence"/>
</dbReference>